<dbReference type="SUPFAM" id="SSF53756">
    <property type="entry name" value="UDP-Glycosyltransferase/glycogen phosphorylase"/>
    <property type="match status" value="1"/>
</dbReference>
<evidence type="ECO:0000313" key="6">
    <source>
        <dbReference type="Proteomes" id="UP001516023"/>
    </source>
</evidence>
<dbReference type="Pfam" id="PF00534">
    <property type="entry name" value="Glycos_transf_1"/>
    <property type="match status" value="1"/>
</dbReference>
<accession>A0ABD3QEB8</accession>
<protein>
    <submittedName>
        <fullName evidence="5">Uncharacterized protein</fullName>
    </submittedName>
</protein>
<name>A0ABD3QEB8_9STRA</name>
<sequence>MVDGIKIVHAHQATSTMANEAVTYACEMGLASVYTDHSLFGFDDIASIILNRLYSVDGFLLIPWWIVLKSTLPTVVAAICVSHTCRDNFILRAHMLPSIVHVIPNAVHTSKFIPDLSRRKTNRREQKLSSEEMVERERLHDRVEFLGYVPHTESFCIAILEAASAGLFVVSTNVGGVSEVLPPEMIHHADPNVDSLVESLSCAISGKIDSTDPFEFHRRVSQMYSWQRVAGETVTVYDRVIARPRLSLSQRLVRYKTAFSGVCGVVCLLGITLHFVVFLVELWQPQNLIDVVPDLCIDKDQKHSNDNKNS</sequence>
<evidence type="ECO:0000313" key="5">
    <source>
        <dbReference type="EMBL" id="KAL3798723.1"/>
    </source>
</evidence>
<dbReference type="GO" id="GO:0016757">
    <property type="term" value="F:glycosyltransferase activity"/>
    <property type="evidence" value="ECO:0007669"/>
    <property type="project" value="UniProtKB-KW"/>
</dbReference>
<gene>
    <name evidence="5" type="ORF">HJC23_004474</name>
</gene>
<keyword evidence="2" id="KW-0472">Membrane</keyword>
<reference evidence="5 6" key="1">
    <citation type="journal article" date="2020" name="G3 (Bethesda)">
        <title>Improved Reference Genome for Cyclotella cryptica CCMP332, a Model for Cell Wall Morphogenesis, Salinity Adaptation, and Lipid Production in Diatoms (Bacillariophyta).</title>
        <authorList>
            <person name="Roberts W.R."/>
            <person name="Downey K.M."/>
            <person name="Ruck E.C."/>
            <person name="Traller J.C."/>
            <person name="Alverson A.J."/>
        </authorList>
    </citation>
    <scope>NUCLEOTIDE SEQUENCE [LARGE SCALE GENOMIC DNA]</scope>
    <source>
        <strain evidence="5 6">CCMP332</strain>
    </source>
</reference>
<dbReference type="EMBL" id="JABMIG020000044">
    <property type="protein sequence ID" value="KAL3798723.1"/>
    <property type="molecule type" value="Genomic_DNA"/>
</dbReference>
<dbReference type="Gene3D" id="3.40.50.2000">
    <property type="entry name" value="Glycogen Phosphorylase B"/>
    <property type="match status" value="2"/>
</dbReference>
<dbReference type="Pfam" id="PF08288">
    <property type="entry name" value="PIGA"/>
    <property type="match status" value="1"/>
</dbReference>
<evidence type="ECO:0000256" key="1">
    <source>
        <dbReference type="ARBA" id="ARBA00022676"/>
    </source>
</evidence>
<organism evidence="5 6">
    <name type="scientific">Cyclotella cryptica</name>
    <dbReference type="NCBI Taxonomy" id="29204"/>
    <lineage>
        <taxon>Eukaryota</taxon>
        <taxon>Sar</taxon>
        <taxon>Stramenopiles</taxon>
        <taxon>Ochrophyta</taxon>
        <taxon>Bacillariophyta</taxon>
        <taxon>Coscinodiscophyceae</taxon>
        <taxon>Thalassiosirophycidae</taxon>
        <taxon>Stephanodiscales</taxon>
        <taxon>Stephanodiscaceae</taxon>
        <taxon>Cyclotella</taxon>
    </lineage>
</organism>
<evidence type="ECO:0000259" key="4">
    <source>
        <dbReference type="Pfam" id="PF08288"/>
    </source>
</evidence>
<dbReference type="InterPro" id="IPR013234">
    <property type="entry name" value="PIGA_GPI_anchor_biosynthesis"/>
</dbReference>
<evidence type="ECO:0000259" key="3">
    <source>
        <dbReference type="Pfam" id="PF00534"/>
    </source>
</evidence>
<keyword evidence="6" id="KW-1185">Reference proteome</keyword>
<feature type="domain" description="PIGA GPI anchor biosynthesis" evidence="4">
    <location>
        <begin position="3"/>
        <end position="44"/>
    </location>
</feature>
<proteinExistence type="predicted"/>
<keyword evidence="1" id="KW-0328">Glycosyltransferase</keyword>
<keyword evidence="2" id="KW-1133">Transmembrane helix</keyword>
<dbReference type="PANTHER" id="PTHR45871">
    <property type="entry name" value="N-ACETYLGLUCOSAMINYL-PHOSPHATIDYLINOSITOL BIOSYNTHETIC PROTEIN"/>
    <property type="match status" value="1"/>
</dbReference>
<feature type="domain" description="Glycosyl transferase family 1" evidence="3">
    <location>
        <begin position="151"/>
        <end position="205"/>
    </location>
</feature>
<keyword evidence="2" id="KW-0812">Transmembrane</keyword>
<dbReference type="AlphaFoldDB" id="A0ABD3QEB8"/>
<feature type="transmembrane region" description="Helical" evidence="2">
    <location>
        <begin position="258"/>
        <end position="280"/>
    </location>
</feature>
<dbReference type="Proteomes" id="UP001516023">
    <property type="component" value="Unassembled WGS sequence"/>
</dbReference>
<dbReference type="InterPro" id="IPR001296">
    <property type="entry name" value="Glyco_trans_1"/>
</dbReference>
<comment type="caution">
    <text evidence="5">The sequence shown here is derived from an EMBL/GenBank/DDBJ whole genome shotgun (WGS) entry which is preliminary data.</text>
</comment>
<evidence type="ECO:0000256" key="2">
    <source>
        <dbReference type="SAM" id="Phobius"/>
    </source>
</evidence>
<keyword evidence="1" id="KW-0808">Transferase</keyword>
<dbReference type="PANTHER" id="PTHR45871:SF1">
    <property type="entry name" value="PHOSPHATIDYLINOSITOL N-ACETYLGLUCOSAMINYLTRANSFERASE SUBUNIT A"/>
    <property type="match status" value="1"/>
</dbReference>